<protein>
    <submittedName>
        <fullName evidence="1">Uncharacterized protein</fullName>
    </submittedName>
</protein>
<name>A0A3G9CY26_METTE</name>
<dbReference type="EMBL" id="AP017646">
    <property type="protein sequence ID" value="BAW29909.1"/>
    <property type="molecule type" value="Genomic_DNA"/>
</dbReference>
<proteinExistence type="predicted"/>
<dbReference type="AlphaFoldDB" id="A0A3G9CY26"/>
<gene>
    <name evidence="1" type="ORF">MESMT1_1979</name>
</gene>
<evidence type="ECO:0000313" key="2">
    <source>
        <dbReference type="Proteomes" id="UP000265557"/>
    </source>
</evidence>
<sequence length="81" mass="8973">MKKLENVTEENLDMSVLEDMLEIVAMICQHSNKKITKDWLLDNIPANKLLGFVKFVFSGMTQLKDEGEAGGEDGKNSPSGT</sequence>
<reference evidence="1 2" key="1">
    <citation type="submission" date="2016-09" db="EMBL/GenBank/DDBJ databases">
        <title>Complete Genome Sequence of Methanosarcina thermophila MT-1.</title>
        <authorList>
            <person name="Kouzuma A."/>
        </authorList>
    </citation>
    <scope>NUCLEOTIDE SEQUENCE [LARGE SCALE GENOMIC DNA]</scope>
    <source>
        <strain evidence="1 2">MT-1</strain>
    </source>
</reference>
<evidence type="ECO:0000313" key="1">
    <source>
        <dbReference type="EMBL" id="BAW29909.1"/>
    </source>
</evidence>
<organism evidence="1 2">
    <name type="scientific">Methanosarcina thermophila</name>
    <dbReference type="NCBI Taxonomy" id="2210"/>
    <lineage>
        <taxon>Archaea</taxon>
        <taxon>Methanobacteriati</taxon>
        <taxon>Methanobacteriota</taxon>
        <taxon>Stenosarchaea group</taxon>
        <taxon>Methanomicrobia</taxon>
        <taxon>Methanosarcinales</taxon>
        <taxon>Methanosarcinaceae</taxon>
        <taxon>Methanosarcina</taxon>
    </lineage>
</organism>
<dbReference type="Proteomes" id="UP000265557">
    <property type="component" value="Chromosome"/>
</dbReference>
<accession>A0A3G9CY26</accession>